<accession>A0A5C3KZL9</accession>
<protein>
    <submittedName>
        <fullName evidence="1">Uncharacterized protein</fullName>
    </submittedName>
</protein>
<evidence type="ECO:0000313" key="2">
    <source>
        <dbReference type="Proteomes" id="UP000307440"/>
    </source>
</evidence>
<dbReference type="EMBL" id="ML210177">
    <property type="protein sequence ID" value="TFK26162.1"/>
    <property type="molecule type" value="Genomic_DNA"/>
</dbReference>
<organism evidence="1 2">
    <name type="scientific">Coprinopsis marcescibilis</name>
    <name type="common">Agaric fungus</name>
    <name type="synonym">Psathyrella marcescibilis</name>
    <dbReference type="NCBI Taxonomy" id="230819"/>
    <lineage>
        <taxon>Eukaryota</taxon>
        <taxon>Fungi</taxon>
        <taxon>Dikarya</taxon>
        <taxon>Basidiomycota</taxon>
        <taxon>Agaricomycotina</taxon>
        <taxon>Agaricomycetes</taxon>
        <taxon>Agaricomycetidae</taxon>
        <taxon>Agaricales</taxon>
        <taxon>Agaricineae</taxon>
        <taxon>Psathyrellaceae</taxon>
        <taxon>Coprinopsis</taxon>
    </lineage>
</organism>
<dbReference type="Proteomes" id="UP000307440">
    <property type="component" value="Unassembled WGS sequence"/>
</dbReference>
<evidence type="ECO:0000313" key="1">
    <source>
        <dbReference type="EMBL" id="TFK26162.1"/>
    </source>
</evidence>
<keyword evidence="2" id="KW-1185">Reference proteome</keyword>
<dbReference type="AlphaFoldDB" id="A0A5C3KZL9"/>
<reference evidence="1 2" key="1">
    <citation type="journal article" date="2019" name="Nat. Ecol. Evol.">
        <title>Megaphylogeny resolves global patterns of mushroom evolution.</title>
        <authorList>
            <person name="Varga T."/>
            <person name="Krizsan K."/>
            <person name="Foldi C."/>
            <person name="Dima B."/>
            <person name="Sanchez-Garcia M."/>
            <person name="Sanchez-Ramirez S."/>
            <person name="Szollosi G.J."/>
            <person name="Szarkandi J.G."/>
            <person name="Papp V."/>
            <person name="Albert L."/>
            <person name="Andreopoulos W."/>
            <person name="Angelini C."/>
            <person name="Antonin V."/>
            <person name="Barry K.W."/>
            <person name="Bougher N.L."/>
            <person name="Buchanan P."/>
            <person name="Buyck B."/>
            <person name="Bense V."/>
            <person name="Catcheside P."/>
            <person name="Chovatia M."/>
            <person name="Cooper J."/>
            <person name="Damon W."/>
            <person name="Desjardin D."/>
            <person name="Finy P."/>
            <person name="Geml J."/>
            <person name="Haridas S."/>
            <person name="Hughes K."/>
            <person name="Justo A."/>
            <person name="Karasinski D."/>
            <person name="Kautmanova I."/>
            <person name="Kiss B."/>
            <person name="Kocsube S."/>
            <person name="Kotiranta H."/>
            <person name="LaButti K.M."/>
            <person name="Lechner B.E."/>
            <person name="Liimatainen K."/>
            <person name="Lipzen A."/>
            <person name="Lukacs Z."/>
            <person name="Mihaltcheva S."/>
            <person name="Morgado L.N."/>
            <person name="Niskanen T."/>
            <person name="Noordeloos M.E."/>
            <person name="Ohm R.A."/>
            <person name="Ortiz-Santana B."/>
            <person name="Ovrebo C."/>
            <person name="Racz N."/>
            <person name="Riley R."/>
            <person name="Savchenko A."/>
            <person name="Shiryaev A."/>
            <person name="Soop K."/>
            <person name="Spirin V."/>
            <person name="Szebenyi C."/>
            <person name="Tomsovsky M."/>
            <person name="Tulloss R.E."/>
            <person name="Uehling J."/>
            <person name="Grigoriev I.V."/>
            <person name="Vagvolgyi C."/>
            <person name="Papp T."/>
            <person name="Martin F.M."/>
            <person name="Miettinen O."/>
            <person name="Hibbett D.S."/>
            <person name="Nagy L.G."/>
        </authorList>
    </citation>
    <scope>NUCLEOTIDE SEQUENCE [LARGE SCALE GENOMIC DNA]</scope>
    <source>
        <strain evidence="1 2">CBS 121175</strain>
    </source>
</reference>
<gene>
    <name evidence="1" type="ORF">FA15DRAFT_693275</name>
</gene>
<sequence>MSVEAFANAEELFNQAFSAEDPLPRLIELLKEHPTHLALRDLVVAYTEAVEADPARGQRLASALSKLGHSPDAPAISTTDTLDALLNRELADYHFKWAGFGEGPHTWGPENQYLLESNLSGLSLKNRLTSTSDMLAAVDAGLNATPGTSHVQEVVVGTCIQLLLAGSVFASEDAGTYRKTPADVAAKLKKQKEQGTVKDENATHVLELAIAQAEGGLKPETEIDNVYGLLFPDKL</sequence>
<proteinExistence type="predicted"/>
<dbReference type="OrthoDB" id="3000038at2759"/>
<name>A0A5C3KZL9_COPMA</name>